<dbReference type="AlphaFoldDB" id="A0A1I3AQU1"/>
<dbReference type="EMBL" id="FOQE01000001">
    <property type="protein sequence ID" value="SFH52425.1"/>
    <property type="molecule type" value="Genomic_DNA"/>
</dbReference>
<protein>
    <submittedName>
        <fullName evidence="1">Uncharacterized protein</fullName>
    </submittedName>
</protein>
<name>A0A1I3AQU1_9LACT</name>
<keyword evidence="2" id="KW-1185">Reference proteome</keyword>
<organism evidence="1 2">
    <name type="scientific">Pisciglobus halotolerans</name>
    <dbReference type="NCBI Taxonomy" id="745365"/>
    <lineage>
        <taxon>Bacteria</taxon>
        <taxon>Bacillati</taxon>
        <taxon>Bacillota</taxon>
        <taxon>Bacilli</taxon>
        <taxon>Lactobacillales</taxon>
        <taxon>Carnobacteriaceae</taxon>
    </lineage>
</organism>
<gene>
    <name evidence="1" type="ORF">SAMN04489868_101144</name>
</gene>
<evidence type="ECO:0000313" key="2">
    <source>
        <dbReference type="Proteomes" id="UP000198668"/>
    </source>
</evidence>
<proteinExistence type="predicted"/>
<sequence length="36" mass="4170">MLREIQLSDAVSLREINAKQLGYDVPLELTQQQLKK</sequence>
<dbReference type="Proteomes" id="UP000198668">
    <property type="component" value="Unassembled WGS sequence"/>
</dbReference>
<reference evidence="1 2" key="1">
    <citation type="submission" date="2016-10" db="EMBL/GenBank/DDBJ databases">
        <authorList>
            <person name="de Groot N.N."/>
        </authorList>
    </citation>
    <scope>NUCLEOTIDE SEQUENCE [LARGE SCALE GENOMIC DNA]</scope>
    <source>
        <strain evidence="1 2">DSM 27630</strain>
    </source>
</reference>
<accession>A0A1I3AQU1</accession>
<evidence type="ECO:0000313" key="1">
    <source>
        <dbReference type="EMBL" id="SFH52425.1"/>
    </source>
</evidence>